<reference evidence="1 2" key="1">
    <citation type="journal article" date="2014" name="Genome Announc.">
        <title>Genome Sequence of Bacillus simplex Strain P558, Isolated from a Human Fecal Sample.</title>
        <authorList>
            <person name="Croce O."/>
            <person name="Hugon P."/>
            <person name="Lagier J.C."/>
            <person name="Bibi F."/>
            <person name="Robert C."/>
            <person name="Azhar E.I."/>
            <person name="Raoult D."/>
            <person name="Fournier P.E."/>
        </authorList>
    </citation>
    <scope>NUCLEOTIDE SEQUENCE [LARGE SCALE GENOMIC DNA]</scope>
    <source>
        <strain evidence="1 2">P558</strain>
    </source>
</reference>
<protein>
    <submittedName>
        <fullName evidence="1">Uncharacterized protein</fullName>
    </submittedName>
</protein>
<evidence type="ECO:0000313" key="2">
    <source>
        <dbReference type="Proteomes" id="UP000182110"/>
    </source>
</evidence>
<keyword evidence="2" id="KW-1185">Reference proteome</keyword>
<dbReference type="RefSeq" id="WP_048689221.1">
    <property type="nucleotide sequence ID" value="NZ_CCXW01000001.1"/>
</dbReference>
<organism evidence="1 2">
    <name type="scientific">Peribacillus simplex</name>
    <dbReference type="NCBI Taxonomy" id="1478"/>
    <lineage>
        <taxon>Bacteria</taxon>
        <taxon>Bacillati</taxon>
        <taxon>Bacillota</taxon>
        <taxon>Bacilli</taxon>
        <taxon>Bacillales</taxon>
        <taxon>Bacillaceae</taxon>
        <taxon>Peribacillus</taxon>
    </lineage>
</organism>
<dbReference type="EMBL" id="CCXW01000001">
    <property type="protein sequence ID" value="CEG33244.1"/>
    <property type="molecule type" value="Genomic_DNA"/>
</dbReference>
<gene>
    <name evidence="1" type="ORF">BN1180_03416</name>
</gene>
<accession>A0AAN2PIV2</accession>
<evidence type="ECO:0000313" key="1">
    <source>
        <dbReference type="EMBL" id="CEG33244.1"/>
    </source>
</evidence>
<sequence length="403" mass="47580">MERTADYTIQGFIYQFNKTLLEILNDKDDSMISIEGIVEDIEVKTPLVTKAIQCKYHEASEKFQLSTVYKPILQMMDHYYENTTSRIEYRLYAHFPSENSGTEIKLTEEQVKKIFESTDKKYRKLIEKLKGKVDIALFLERFTLEFGLPLTNLIEDVKEALCSNDLPKDSIDELFYPNAIQIIADLSIIHDSDLRKIKNSKLIKDLLHIRKTAVTRWTRSLKTLDIILKTKKKQLNSNLAKNSRLRYFLVSESSVDNFDEEIVTFITDYLNKYHFKEVHDKTPIFCLDCSEEIFHSIRIRLHRKNIKFNDGLVTDTFFDKTKFSLDPVRTKIGKSLYTEFFLKLKRYDNNILEIFNENKCDDFFVFMGNVPKELDLQDINLEQVDLNEIKQIRYIMGMSESYE</sequence>
<proteinExistence type="predicted"/>
<dbReference type="AlphaFoldDB" id="A0AAN2PIV2"/>
<comment type="caution">
    <text evidence="1">The sequence shown here is derived from an EMBL/GenBank/DDBJ whole genome shotgun (WGS) entry which is preliminary data.</text>
</comment>
<name>A0AAN2PIV2_9BACI</name>
<dbReference type="Proteomes" id="UP000182110">
    <property type="component" value="Unassembled WGS sequence"/>
</dbReference>